<dbReference type="GO" id="GO:0048040">
    <property type="term" value="F:UDP-glucuronate decarboxylase activity"/>
    <property type="evidence" value="ECO:0007669"/>
    <property type="project" value="TreeGrafter"/>
</dbReference>
<dbReference type="AlphaFoldDB" id="A0A926D4P2"/>
<keyword evidence="7" id="KW-1185">Reference proteome</keyword>
<keyword evidence="2" id="KW-0210">Decarboxylase</keyword>
<comment type="caution">
    <text evidence="6">The sequence shown here is derived from an EMBL/GenBank/DDBJ whole genome shotgun (WGS) entry which is preliminary data.</text>
</comment>
<dbReference type="Pfam" id="PF01370">
    <property type="entry name" value="Epimerase"/>
    <property type="match status" value="1"/>
</dbReference>
<dbReference type="InterPro" id="IPR036291">
    <property type="entry name" value="NAD(P)-bd_dom_sf"/>
</dbReference>
<dbReference type="EMBL" id="JACRSR010000007">
    <property type="protein sequence ID" value="MBC8532360.1"/>
    <property type="molecule type" value="Genomic_DNA"/>
</dbReference>
<dbReference type="PANTHER" id="PTHR43078:SF6">
    <property type="entry name" value="UDP-GLUCURONIC ACID DECARBOXYLASE 1"/>
    <property type="match status" value="1"/>
</dbReference>
<evidence type="ECO:0000256" key="4">
    <source>
        <dbReference type="ARBA" id="ARBA00023239"/>
    </source>
</evidence>
<proteinExistence type="predicted"/>
<accession>A0A926D4P2</accession>
<dbReference type="InterPro" id="IPR001509">
    <property type="entry name" value="Epimerase_deHydtase"/>
</dbReference>
<dbReference type="RefSeq" id="WP_249317479.1">
    <property type="nucleotide sequence ID" value="NZ_JACRSR010000007.1"/>
</dbReference>
<dbReference type="PANTHER" id="PTHR43078">
    <property type="entry name" value="UDP-GLUCURONIC ACID DECARBOXYLASE-RELATED"/>
    <property type="match status" value="1"/>
</dbReference>
<evidence type="ECO:0000313" key="7">
    <source>
        <dbReference type="Proteomes" id="UP000623172"/>
    </source>
</evidence>
<dbReference type="Gene3D" id="3.40.50.720">
    <property type="entry name" value="NAD(P)-binding Rossmann-like Domain"/>
    <property type="match status" value="1"/>
</dbReference>
<organism evidence="6 7">
    <name type="scientific">Gehongia tenuis</name>
    <dbReference type="NCBI Taxonomy" id="2763655"/>
    <lineage>
        <taxon>Bacteria</taxon>
        <taxon>Bacillati</taxon>
        <taxon>Bacillota</taxon>
        <taxon>Clostridia</taxon>
        <taxon>Christensenellales</taxon>
        <taxon>Christensenellaceae</taxon>
        <taxon>Gehongia</taxon>
    </lineage>
</organism>
<dbReference type="InterPro" id="IPR044516">
    <property type="entry name" value="UXS-like"/>
</dbReference>
<keyword evidence="3" id="KW-0520">NAD</keyword>
<protein>
    <submittedName>
        <fullName evidence="6">NAD-dependent epimerase/dehydratase family protein</fullName>
    </submittedName>
</protein>
<dbReference type="SUPFAM" id="SSF51735">
    <property type="entry name" value="NAD(P)-binding Rossmann-fold domains"/>
    <property type="match status" value="1"/>
</dbReference>
<keyword evidence="4" id="KW-0456">Lyase</keyword>
<name>A0A926D4P2_9FIRM</name>
<evidence type="ECO:0000256" key="1">
    <source>
        <dbReference type="ARBA" id="ARBA00001911"/>
    </source>
</evidence>
<comment type="cofactor">
    <cofactor evidence="1">
        <name>NAD(+)</name>
        <dbReference type="ChEBI" id="CHEBI:57540"/>
    </cofactor>
</comment>
<dbReference type="Proteomes" id="UP000623172">
    <property type="component" value="Unassembled WGS sequence"/>
</dbReference>
<gene>
    <name evidence="6" type="ORF">H8696_10970</name>
</gene>
<evidence type="ECO:0000256" key="3">
    <source>
        <dbReference type="ARBA" id="ARBA00023027"/>
    </source>
</evidence>
<dbReference type="GO" id="GO:0070403">
    <property type="term" value="F:NAD+ binding"/>
    <property type="evidence" value="ECO:0007669"/>
    <property type="project" value="InterPro"/>
</dbReference>
<dbReference type="GO" id="GO:0042732">
    <property type="term" value="P:D-xylose metabolic process"/>
    <property type="evidence" value="ECO:0007669"/>
    <property type="project" value="InterPro"/>
</dbReference>
<sequence length="351" mass="39252">MWTELDVYHADLENISTESALKWERFRGKTVFVTGATGLIGQTVVGAIVYSCAKRNINVRVLALTRSYEKGKAKFENLLKSHHNLDFIIGDVRSLPKIDEKIDYIIHGASVTESDAFIKHPVETIKTSLEGTINVLELAKQKAVTSVVYLSSMEVYGSPHVKAILTEDDLGDVNPLSVRSCYPESKRMAENLCISYASEYDVNVKIARLAQTFGPGIDREDRRVFAQFARCAQKGDDIVLLTDGSSERMYVYTMDAVSAILMILLEGGSGEAYNVANKETYCSIKEMAEMVARVLCGPKRSSVVIKNNARENVKYPPNHYLFLDTTKIESLGWIPRVGLSEMYKRMTDTTF</sequence>
<reference evidence="6" key="1">
    <citation type="submission" date="2020-08" db="EMBL/GenBank/DDBJ databases">
        <title>Genome public.</title>
        <authorList>
            <person name="Liu C."/>
            <person name="Sun Q."/>
        </authorList>
    </citation>
    <scope>NUCLEOTIDE SEQUENCE</scope>
    <source>
        <strain evidence="6">NSJ-53</strain>
    </source>
</reference>
<evidence type="ECO:0000313" key="6">
    <source>
        <dbReference type="EMBL" id="MBC8532360.1"/>
    </source>
</evidence>
<evidence type="ECO:0000256" key="2">
    <source>
        <dbReference type="ARBA" id="ARBA00022793"/>
    </source>
</evidence>
<dbReference type="GO" id="GO:0005737">
    <property type="term" value="C:cytoplasm"/>
    <property type="evidence" value="ECO:0007669"/>
    <property type="project" value="TreeGrafter"/>
</dbReference>
<evidence type="ECO:0000259" key="5">
    <source>
        <dbReference type="Pfam" id="PF01370"/>
    </source>
</evidence>
<feature type="domain" description="NAD-dependent epimerase/dehydratase" evidence="5">
    <location>
        <begin position="31"/>
        <end position="276"/>
    </location>
</feature>